<organism evidence="2">
    <name type="scientific">Solibacter usitatus (strain Ellin6076)</name>
    <dbReference type="NCBI Taxonomy" id="234267"/>
    <lineage>
        <taxon>Bacteria</taxon>
        <taxon>Pseudomonadati</taxon>
        <taxon>Acidobacteriota</taxon>
        <taxon>Terriglobia</taxon>
        <taxon>Bryobacterales</taxon>
        <taxon>Solibacteraceae</taxon>
        <taxon>Candidatus Solibacter</taxon>
    </lineage>
</organism>
<dbReference type="STRING" id="234267.Acid_2311"/>
<sequence length="147" mass="15743" precursor="true">MRYGQCMNRLLTIILTIGFTAALAHAADLTITVKGVRSADGAIFLAAYDSDKSFMKVPQAKTTRRINAGKGDLKIVINDLPAGKYAIAGYHDENGNGKLDTNALGIPEEGYGFSNDARGMLGPPAFSEAAFEFDGKTDKTIAFSIQY</sequence>
<dbReference type="Pfam" id="PF09912">
    <property type="entry name" value="DUF2141"/>
    <property type="match status" value="1"/>
</dbReference>
<dbReference type="InParanoid" id="Q025L9"/>
<evidence type="ECO:0008006" key="3">
    <source>
        <dbReference type="Google" id="ProtNLM"/>
    </source>
</evidence>
<reference evidence="2" key="1">
    <citation type="submission" date="2006-10" db="EMBL/GenBank/DDBJ databases">
        <title>Complete sequence of Solibacter usitatus Ellin6076.</title>
        <authorList>
            <consortium name="US DOE Joint Genome Institute"/>
            <person name="Copeland A."/>
            <person name="Lucas S."/>
            <person name="Lapidus A."/>
            <person name="Barry K."/>
            <person name="Detter J.C."/>
            <person name="Glavina del Rio T."/>
            <person name="Hammon N."/>
            <person name="Israni S."/>
            <person name="Dalin E."/>
            <person name="Tice H."/>
            <person name="Pitluck S."/>
            <person name="Thompson L.S."/>
            <person name="Brettin T."/>
            <person name="Bruce D."/>
            <person name="Han C."/>
            <person name="Tapia R."/>
            <person name="Gilna P."/>
            <person name="Schmutz J."/>
            <person name="Larimer F."/>
            <person name="Land M."/>
            <person name="Hauser L."/>
            <person name="Kyrpides N."/>
            <person name="Mikhailova N."/>
            <person name="Janssen P.H."/>
            <person name="Kuske C.R."/>
            <person name="Richardson P."/>
        </authorList>
    </citation>
    <scope>NUCLEOTIDE SEQUENCE</scope>
    <source>
        <strain evidence="2">Ellin6076</strain>
    </source>
</reference>
<keyword evidence="1" id="KW-0732">Signal</keyword>
<dbReference type="InterPro" id="IPR018673">
    <property type="entry name" value="DUF2141"/>
</dbReference>
<protein>
    <recommendedName>
        <fullName evidence="3">DUF2141 domain-containing protein</fullName>
    </recommendedName>
</protein>
<feature type="signal peptide" evidence="1">
    <location>
        <begin position="1"/>
        <end position="26"/>
    </location>
</feature>
<feature type="chain" id="PRO_5004163278" description="DUF2141 domain-containing protein" evidence="1">
    <location>
        <begin position="27"/>
        <end position="147"/>
    </location>
</feature>
<dbReference type="EMBL" id="CP000473">
    <property type="protein sequence ID" value="ABJ83300.1"/>
    <property type="molecule type" value="Genomic_DNA"/>
</dbReference>
<dbReference type="eggNOG" id="COG4704">
    <property type="taxonomic scope" value="Bacteria"/>
</dbReference>
<dbReference type="KEGG" id="sus:Acid_2311"/>
<name>Q025L9_SOLUE</name>
<dbReference type="HOGENOM" id="CLU_125018_2_0_0"/>
<proteinExistence type="predicted"/>
<gene>
    <name evidence="2" type="ordered locus">Acid_2311</name>
</gene>
<evidence type="ECO:0000256" key="1">
    <source>
        <dbReference type="SAM" id="SignalP"/>
    </source>
</evidence>
<evidence type="ECO:0000313" key="2">
    <source>
        <dbReference type="EMBL" id="ABJ83300.1"/>
    </source>
</evidence>
<accession>Q025L9</accession>
<dbReference type="AlphaFoldDB" id="Q025L9"/>